<evidence type="ECO:0000256" key="2">
    <source>
        <dbReference type="ARBA" id="ARBA00023004"/>
    </source>
</evidence>
<dbReference type="RefSeq" id="WP_008706495.1">
    <property type="nucleotide sequence ID" value="NZ_CYZA01000002.1"/>
</dbReference>
<keyword evidence="3" id="KW-0479">Metal-binding</keyword>
<keyword evidence="3" id="KW-0648">Protein biosynthesis</keyword>
<accession>A0A173XQC0</accession>
<evidence type="ECO:0000256" key="3">
    <source>
        <dbReference type="HAMAP-Rule" id="MF_00163"/>
    </source>
</evidence>
<evidence type="ECO:0000313" key="9">
    <source>
        <dbReference type="Proteomes" id="UP000095762"/>
    </source>
</evidence>
<dbReference type="GeneID" id="75080310"/>
<reference evidence="7 8" key="1">
    <citation type="submission" date="2015-09" db="EMBL/GenBank/DDBJ databases">
        <authorList>
            <consortium name="Pathogen Informatics"/>
        </authorList>
    </citation>
    <scope>NUCLEOTIDE SEQUENCE [LARGE SCALE GENOMIC DNA]</scope>
    <source>
        <strain evidence="4 7">2789STDY5608838</strain>
        <strain evidence="5 8">2789STDY5834861</strain>
        <strain evidence="6 9">2789STDY5834957</strain>
    </source>
</reference>
<evidence type="ECO:0000313" key="4">
    <source>
        <dbReference type="EMBL" id="CUN53934.1"/>
    </source>
</evidence>
<dbReference type="NCBIfam" id="TIGR00079">
    <property type="entry name" value="pept_deformyl"/>
    <property type="match status" value="1"/>
</dbReference>
<feature type="active site" evidence="3">
    <location>
        <position position="131"/>
    </location>
</feature>
<dbReference type="AlphaFoldDB" id="A0A173XQC0"/>
<evidence type="ECO:0000256" key="1">
    <source>
        <dbReference type="ARBA" id="ARBA00010759"/>
    </source>
</evidence>
<evidence type="ECO:0000313" key="7">
    <source>
        <dbReference type="Proteomes" id="UP000095447"/>
    </source>
</evidence>
<dbReference type="HAMAP" id="MF_00163">
    <property type="entry name" value="Pep_deformylase"/>
    <property type="match status" value="1"/>
</dbReference>
<organism evidence="4 7">
    <name type="scientific">Blautia obeum</name>
    <dbReference type="NCBI Taxonomy" id="40520"/>
    <lineage>
        <taxon>Bacteria</taxon>
        <taxon>Bacillati</taxon>
        <taxon>Bacillota</taxon>
        <taxon>Clostridia</taxon>
        <taxon>Lachnospirales</taxon>
        <taxon>Lachnospiraceae</taxon>
        <taxon>Blautia</taxon>
    </lineage>
</organism>
<dbReference type="EMBL" id="CYZA01000002">
    <property type="protein sequence ID" value="CUN53934.1"/>
    <property type="molecule type" value="Genomic_DNA"/>
</dbReference>
<dbReference type="PIRSF" id="PIRSF004749">
    <property type="entry name" value="Pep_def"/>
    <property type="match status" value="1"/>
</dbReference>
<dbReference type="PANTHER" id="PTHR10458:SF22">
    <property type="entry name" value="PEPTIDE DEFORMYLASE"/>
    <property type="match status" value="1"/>
</dbReference>
<comment type="cofactor">
    <cofactor evidence="3">
        <name>Fe(2+)</name>
        <dbReference type="ChEBI" id="CHEBI:29033"/>
    </cofactor>
    <text evidence="3">Binds 1 Fe(2+) ion.</text>
</comment>
<dbReference type="Proteomes" id="UP000095645">
    <property type="component" value="Unassembled WGS sequence"/>
</dbReference>
<comment type="similarity">
    <text evidence="1 3">Belongs to the polypeptide deformylase family.</text>
</comment>
<feature type="binding site" evidence="3">
    <location>
        <position position="134"/>
    </location>
    <ligand>
        <name>Fe cation</name>
        <dbReference type="ChEBI" id="CHEBI:24875"/>
    </ligand>
</feature>
<dbReference type="NCBIfam" id="NF001159">
    <property type="entry name" value="PRK00150.1-3"/>
    <property type="match status" value="1"/>
</dbReference>
<dbReference type="GO" id="GO:0046872">
    <property type="term" value="F:metal ion binding"/>
    <property type="evidence" value="ECO:0007669"/>
    <property type="project" value="UniProtKB-KW"/>
</dbReference>
<dbReference type="EC" id="3.5.1.88" evidence="3"/>
<evidence type="ECO:0000313" key="5">
    <source>
        <dbReference type="EMBL" id="CUO14792.1"/>
    </source>
</evidence>
<dbReference type="InterPro" id="IPR036821">
    <property type="entry name" value="Peptide_deformylase_sf"/>
</dbReference>
<keyword evidence="2 3" id="KW-0408">Iron</keyword>
<name>A0A173XQC0_9FIRM</name>
<dbReference type="GO" id="GO:0042586">
    <property type="term" value="F:peptide deformylase activity"/>
    <property type="evidence" value="ECO:0007669"/>
    <property type="project" value="UniProtKB-UniRule"/>
</dbReference>
<dbReference type="EMBL" id="CZBP01000002">
    <property type="protein sequence ID" value="CUP66961.1"/>
    <property type="molecule type" value="Genomic_DNA"/>
</dbReference>
<dbReference type="Proteomes" id="UP000095447">
    <property type="component" value="Unassembled WGS sequence"/>
</dbReference>
<sequence>MALRKIRLQGDEVLAKVSRPVEKMTPRIHDLIGDMLETMYDAMGVGLAAPQVGMLKRIVVIDIGEGPIVLINPEILETSGEQTGDEGCLSVPGMAGQVTRPNYVKVKALDEDMNEVEYEGEGLLARAFCHEIDHLDGHMYTELVEGELHQVSYDEDEE</sequence>
<evidence type="ECO:0000313" key="8">
    <source>
        <dbReference type="Proteomes" id="UP000095645"/>
    </source>
</evidence>
<dbReference type="EMBL" id="CYZP01000016">
    <property type="protein sequence ID" value="CUO14792.1"/>
    <property type="molecule type" value="Genomic_DNA"/>
</dbReference>
<protein>
    <recommendedName>
        <fullName evidence="3">Peptide deformylase</fullName>
        <shortName evidence="3">PDF</shortName>
        <ecNumber evidence="3">3.5.1.88</ecNumber>
    </recommendedName>
    <alternativeName>
        <fullName evidence="3">Polypeptide deformylase</fullName>
    </alternativeName>
</protein>
<dbReference type="InterPro" id="IPR023635">
    <property type="entry name" value="Peptide_deformylase"/>
</dbReference>
<evidence type="ECO:0000313" key="6">
    <source>
        <dbReference type="EMBL" id="CUP66961.1"/>
    </source>
</evidence>
<dbReference type="SUPFAM" id="SSF56420">
    <property type="entry name" value="Peptide deformylase"/>
    <property type="match status" value="1"/>
</dbReference>
<keyword evidence="3 4" id="KW-0378">Hydrolase</keyword>
<comment type="function">
    <text evidence="3">Removes the formyl group from the N-terminal Met of newly synthesized proteins. Requires at least a dipeptide for an efficient rate of reaction. N-terminal L-methionine is a prerequisite for activity but the enzyme has broad specificity at other positions.</text>
</comment>
<dbReference type="PRINTS" id="PR01576">
    <property type="entry name" value="PDEFORMYLASE"/>
</dbReference>
<dbReference type="Gene3D" id="3.90.45.10">
    <property type="entry name" value="Peptide deformylase"/>
    <property type="match status" value="1"/>
</dbReference>
<dbReference type="Proteomes" id="UP000095762">
    <property type="component" value="Unassembled WGS sequence"/>
</dbReference>
<dbReference type="PANTHER" id="PTHR10458">
    <property type="entry name" value="PEPTIDE DEFORMYLASE"/>
    <property type="match status" value="1"/>
</dbReference>
<feature type="binding site" evidence="3">
    <location>
        <position position="130"/>
    </location>
    <ligand>
        <name>Fe cation</name>
        <dbReference type="ChEBI" id="CHEBI:24875"/>
    </ligand>
</feature>
<gene>
    <name evidence="4" type="primary">def1</name>
    <name evidence="3" type="synonym">def</name>
    <name evidence="4" type="ORF">ERS852395_00627</name>
    <name evidence="5" type="ORF">ERS852476_02012</name>
    <name evidence="6" type="ORF">ERS852569_00356</name>
</gene>
<proteinExistence type="inferred from homology"/>
<dbReference type="GO" id="GO:0006412">
    <property type="term" value="P:translation"/>
    <property type="evidence" value="ECO:0007669"/>
    <property type="project" value="UniProtKB-UniRule"/>
</dbReference>
<dbReference type="CDD" id="cd00487">
    <property type="entry name" value="Pep_deformylase"/>
    <property type="match status" value="1"/>
</dbReference>
<feature type="binding site" evidence="3">
    <location>
        <position position="88"/>
    </location>
    <ligand>
        <name>Fe cation</name>
        <dbReference type="ChEBI" id="CHEBI:24875"/>
    </ligand>
</feature>
<dbReference type="Pfam" id="PF01327">
    <property type="entry name" value="Pep_deformylase"/>
    <property type="match status" value="1"/>
</dbReference>
<dbReference type="STRING" id="657314.CK5_17370"/>
<comment type="catalytic activity">
    <reaction evidence="3">
        <text>N-terminal N-formyl-L-methionyl-[peptide] + H2O = N-terminal L-methionyl-[peptide] + formate</text>
        <dbReference type="Rhea" id="RHEA:24420"/>
        <dbReference type="Rhea" id="RHEA-COMP:10639"/>
        <dbReference type="Rhea" id="RHEA-COMP:10640"/>
        <dbReference type="ChEBI" id="CHEBI:15377"/>
        <dbReference type="ChEBI" id="CHEBI:15740"/>
        <dbReference type="ChEBI" id="CHEBI:49298"/>
        <dbReference type="ChEBI" id="CHEBI:64731"/>
        <dbReference type="EC" id="3.5.1.88"/>
    </reaction>
</comment>